<dbReference type="AlphaFoldDB" id="A0A2P5A686"/>
<comment type="caution">
    <text evidence="1">The sequence shown here is derived from an EMBL/GenBank/DDBJ whole genome shotgun (WGS) entry which is preliminary data.</text>
</comment>
<keyword evidence="2" id="KW-1185">Reference proteome</keyword>
<accession>A0A2P5A686</accession>
<protein>
    <submittedName>
        <fullName evidence="1">Uncharacterized protein</fullName>
    </submittedName>
</protein>
<dbReference type="EMBL" id="JXTB01000874">
    <property type="protein sequence ID" value="PON32054.1"/>
    <property type="molecule type" value="Genomic_DNA"/>
</dbReference>
<reference evidence="2" key="1">
    <citation type="submission" date="2016-06" db="EMBL/GenBank/DDBJ databases">
        <title>Parallel loss of symbiosis genes in relatives of nitrogen-fixing non-legume Parasponia.</title>
        <authorList>
            <person name="Van Velzen R."/>
            <person name="Holmer R."/>
            <person name="Bu F."/>
            <person name="Rutten L."/>
            <person name="Van Zeijl A."/>
            <person name="Liu W."/>
            <person name="Santuari L."/>
            <person name="Cao Q."/>
            <person name="Sharma T."/>
            <person name="Shen D."/>
            <person name="Roswanjaya Y."/>
            <person name="Wardhani T."/>
            <person name="Kalhor M.S."/>
            <person name="Jansen J."/>
            <person name="Van den Hoogen J."/>
            <person name="Gungor B."/>
            <person name="Hartog M."/>
            <person name="Hontelez J."/>
            <person name="Verver J."/>
            <person name="Yang W.-C."/>
            <person name="Schijlen E."/>
            <person name="Repin R."/>
            <person name="Schilthuizen M."/>
            <person name="Schranz E."/>
            <person name="Heidstra R."/>
            <person name="Miyata K."/>
            <person name="Fedorova E."/>
            <person name="Kohlen W."/>
            <person name="Bisseling T."/>
            <person name="Smit S."/>
            <person name="Geurts R."/>
        </authorList>
    </citation>
    <scope>NUCLEOTIDE SEQUENCE [LARGE SCALE GENOMIC DNA]</scope>
    <source>
        <strain evidence="2">cv. WU1-14</strain>
    </source>
</reference>
<sequence>MEDPPTTDVKCKGRAAPIKPSVRWLDLLCSILPVREKSVEREAQFASALSSRRTKHVQSLLEAETY</sequence>
<dbReference type="Proteomes" id="UP000237105">
    <property type="component" value="Unassembled WGS sequence"/>
</dbReference>
<organism evidence="1 2">
    <name type="scientific">Parasponia andersonii</name>
    <name type="common">Sponia andersonii</name>
    <dbReference type="NCBI Taxonomy" id="3476"/>
    <lineage>
        <taxon>Eukaryota</taxon>
        <taxon>Viridiplantae</taxon>
        <taxon>Streptophyta</taxon>
        <taxon>Embryophyta</taxon>
        <taxon>Tracheophyta</taxon>
        <taxon>Spermatophyta</taxon>
        <taxon>Magnoliopsida</taxon>
        <taxon>eudicotyledons</taxon>
        <taxon>Gunneridae</taxon>
        <taxon>Pentapetalae</taxon>
        <taxon>rosids</taxon>
        <taxon>fabids</taxon>
        <taxon>Rosales</taxon>
        <taxon>Cannabaceae</taxon>
        <taxon>Parasponia</taxon>
    </lineage>
</organism>
<name>A0A2P5A686_PARAD</name>
<evidence type="ECO:0000313" key="2">
    <source>
        <dbReference type="Proteomes" id="UP000237105"/>
    </source>
</evidence>
<gene>
    <name evidence="1" type="ORF">PanWU01x14_364610</name>
</gene>
<proteinExistence type="predicted"/>
<evidence type="ECO:0000313" key="1">
    <source>
        <dbReference type="EMBL" id="PON32054.1"/>
    </source>
</evidence>